<dbReference type="EMBL" id="LXPE01000002">
    <property type="protein sequence ID" value="OBA28843.1"/>
    <property type="molecule type" value="Genomic_DNA"/>
</dbReference>
<feature type="region of interest" description="Disordered" evidence="1">
    <location>
        <begin position="16"/>
        <end position="44"/>
    </location>
</feature>
<comment type="caution">
    <text evidence="3">The sequence shown here is derived from an EMBL/GenBank/DDBJ whole genome shotgun (WGS) entry which is preliminary data.</text>
</comment>
<evidence type="ECO:0000259" key="2">
    <source>
        <dbReference type="Pfam" id="PF13259"/>
    </source>
</evidence>
<keyword evidence="4" id="KW-1185">Reference proteome</keyword>
<dbReference type="Proteomes" id="UP000092321">
    <property type="component" value="Unassembled WGS sequence"/>
</dbReference>
<dbReference type="InterPro" id="IPR025124">
    <property type="entry name" value="Gag1-like_clamp"/>
</dbReference>
<accession>A0A1B7TJE8</accession>
<evidence type="ECO:0000256" key="1">
    <source>
        <dbReference type="SAM" id="MobiDB-lite"/>
    </source>
</evidence>
<reference evidence="4" key="1">
    <citation type="journal article" date="2016" name="Proc. Natl. Acad. Sci. U.S.A.">
        <title>Comparative genomics of biotechnologically important yeasts.</title>
        <authorList>
            <person name="Riley R."/>
            <person name="Haridas S."/>
            <person name="Wolfe K.H."/>
            <person name="Lopes M.R."/>
            <person name="Hittinger C.T."/>
            <person name="Goeker M."/>
            <person name="Salamov A.A."/>
            <person name="Wisecaver J.H."/>
            <person name="Long T.M."/>
            <person name="Calvey C.H."/>
            <person name="Aerts A.L."/>
            <person name="Barry K.W."/>
            <person name="Choi C."/>
            <person name="Clum A."/>
            <person name="Coughlan A.Y."/>
            <person name="Deshpande S."/>
            <person name="Douglass A.P."/>
            <person name="Hanson S.J."/>
            <person name="Klenk H.-P."/>
            <person name="LaButti K.M."/>
            <person name="Lapidus A."/>
            <person name="Lindquist E.A."/>
            <person name="Lipzen A.M."/>
            <person name="Meier-Kolthoff J.P."/>
            <person name="Ohm R.A."/>
            <person name="Otillar R.P."/>
            <person name="Pangilinan J.L."/>
            <person name="Peng Y."/>
            <person name="Rokas A."/>
            <person name="Rosa C.A."/>
            <person name="Scheuner C."/>
            <person name="Sibirny A.A."/>
            <person name="Slot J.C."/>
            <person name="Stielow J.B."/>
            <person name="Sun H."/>
            <person name="Kurtzman C.P."/>
            <person name="Blackwell M."/>
            <person name="Grigoriev I.V."/>
            <person name="Jeffries T.W."/>
        </authorList>
    </citation>
    <scope>NUCLEOTIDE SEQUENCE [LARGE SCALE GENOMIC DNA]</scope>
    <source>
        <strain evidence="4">NRRL Y-1626</strain>
    </source>
</reference>
<dbReference type="Pfam" id="PF13259">
    <property type="entry name" value="clamp_Gag1-like"/>
    <property type="match status" value="1"/>
</dbReference>
<feature type="domain" description="Gag1-like clamp" evidence="2">
    <location>
        <begin position="341"/>
        <end position="437"/>
    </location>
</feature>
<protein>
    <recommendedName>
        <fullName evidence="2">Gag1-like clamp domain-containing protein</fullName>
    </recommendedName>
</protein>
<organism evidence="3 4">
    <name type="scientific">Hanseniaspora valbyensis NRRL Y-1626</name>
    <dbReference type="NCBI Taxonomy" id="766949"/>
    <lineage>
        <taxon>Eukaryota</taxon>
        <taxon>Fungi</taxon>
        <taxon>Dikarya</taxon>
        <taxon>Ascomycota</taxon>
        <taxon>Saccharomycotina</taxon>
        <taxon>Saccharomycetes</taxon>
        <taxon>Saccharomycodales</taxon>
        <taxon>Saccharomycodaceae</taxon>
        <taxon>Hanseniaspora</taxon>
    </lineage>
</organism>
<sequence length="442" mass="51018">MVSTLRKLLNNIFDHGQENEDYPLNKKPISNNQENTTNVESTHQSHLLSIQKKKQLFAKQHVSDTNRKQYLKHLIEYDTREYIGISKHLTVHPITENKSSNGIKNEIFDDDYLLQFHCVYCHLLKVLLYHPLKYKSSSTKMVNAVNEYCKEYNYLSNKLGKSLNYILLNAEEDISKKGPIKNGYGISTIKNDTNNGTTTSTNSGATTSTLSGGLKKISIGKLNYLINNLEVNTADLYSYEHEFNSVTGEDLTLKKIIKENKQDIKLYFEEDSVVTNNDKVNTMLNWVIEDCYTLFMNQNVISSTTTVDEVSDEKSENSAGKAITPVKSFNYDCREALQTFKEQKNDTKNKTSVGKQVWMERRRKQYEFYAKETKEEEEDDEEKAEPESCLIENGIRPVSYLKIYELLVTGISIKQHMNLRDFMIICFVGWMHDGKWEDGIRA</sequence>
<gene>
    <name evidence="3" type="ORF">HANVADRAFT_51289</name>
</gene>
<dbReference type="OrthoDB" id="3973329at2759"/>
<dbReference type="AlphaFoldDB" id="A0A1B7TJE8"/>
<name>A0A1B7TJE8_9ASCO</name>
<evidence type="ECO:0000313" key="4">
    <source>
        <dbReference type="Proteomes" id="UP000092321"/>
    </source>
</evidence>
<proteinExistence type="predicted"/>
<evidence type="ECO:0000313" key="3">
    <source>
        <dbReference type="EMBL" id="OBA28843.1"/>
    </source>
</evidence>
<feature type="compositionally biased region" description="Polar residues" evidence="1">
    <location>
        <begin position="28"/>
        <end position="44"/>
    </location>
</feature>